<keyword evidence="1" id="KW-0732">Signal</keyword>
<dbReference type="RefSeq" id="WP_125120621.1">
    <property type="nucleotide sequence ID" value="NZ_AP019309.1"/>
</dbReference>
<dbReference type="EMBL" id="AP019309">
    <property type="protein sequence ID" value="BBH27951.1"/>
    <property type="molecule type" value="Genomic_DNA"/>
</dbReference>
<organism evidence="2 3">
    <name type="scientific">Intestinibaculum porci</name>
    <dbReference type="NCBI Taxonomy" id="2487118"/>
    <lineage>
        <taxon>Bacteria</taxon>
        <taxon>Bacillati</taxon>
        <taxon>Bacillota</taxon>
        <taxon>Erysipelotrichia</taxon>
        <taxon>Erysipelotrichales</taxon>
        <taxon>Erysipelotrichaceae</taxon>
        <taxon>Intestinibaculum</taxon>
    </lineage>
</organism>
<dbReference type="AlphaFoldDB" id="A0A3G9JPJ5"/>
<dbReference type="OrthoDB" id="1656133at2"/>
<proteinExistence type="predicted"/>
<dbReference type="Gene3D" id="2.60.40.3050">
    <property type="match status" value="1"/>
</dbReference>
<feature type="chain" id="PRO_5018198225" description="Streptococcal pilin isopeptide linker domain-containing protein" evidence="1">
    <location>
        <begin position="30"/>
        <end position="237"/>
    </location>
</feature>
<reference evidence="2 3" key="1">
    <citation type="submission" date="2018-11" db="EMBL/GenBank/DDBJ databases">
        <title>Novel Erysipelotrichaceae bacterium isolated from small intestine of a swine.</title>
        <authorList>
            <person name="Kim J.S."/>
            <person name="Choe H."/>
            <person name="Lee Y.R."/>
            <person name="Kim K.M."/>
            <person name="Park D.S."/>
        </authorList>
    </citation>
    <scope>NUCLEOTIDE SEQUENCE [LARGE SCALE GENOMIC DNA]</scope>
    <source>
        <strain evidence="2 3">SG0102</strain>
    </source>
</reference>
<dbReference type="InterPro" id="IPR038174">
    <property type="entry name" value="Strep_pil_link_sf"/>
</dbReference>
<evidence type="ECO:0000313" key="2">
    <source>
        <dbReference type="EMBL" id="BBH27951.1"/>
    </source>
</evidence>
<evidence type="ECO:0000256" key="1">
    <source>
        <dbReference type="SAM" id="SignalP"/>
    </source>
</evidence>
<evidence type="ECO:0000313" key="3">
    <source>
        <dbReference type="Proteomes" id="UP000268059"/>
    </source>
</evidence>
<protein>
    <recommendedName>
        <fullName evidence="4">Streptococcal pilin isopeptide linker domain-containing protein</fullName>
    </recommendedName>
</protein>
<evidence type="ECO:0008006" key="4">
    <source>
        <dbReference type="Google" id="ProtNLM"/>
    </source>
</evidence>
<gene>
    <name evidence="2" type="ORF">SG0102_28850</name>
</gene>
<accession>A0A3G9JPJ5</accession>
<dbReference type="InParanoid" id="A0A3G9JPJ5"/>
<dbReference type="KEGG" id="ebm:SG0102_28850"/>
<keyword evidence="3" id="KW-1185">Reference proteome</keyword>
<feature type="signal peptide" evidence="1">
    <location>
        <begin position="1"/>
        <end position="29"/>
    </location>
</feature>
<dbReference type="Proteomes" id="UP000268059">
    <property type="component" value="Chromosome"/>
</dbReference>
<name>A0A3G9JPJ5_9FIRM</name>
<sequence>MKRFRFMPKLAAAIVSAAMIFSGAVPTFAAEGTTNVFTVYLGLEEGAPVPNKTINYTTEKVSAPAGATAPDLGDLTATFSSTDSPKKVSDLSDTEKLKAKLSDLKRDYYASTNVSVNWSDKKFDKAGVYKYKITEQKLDGKFNNDPSTVRYLDVYVDASESNGEYTYSVAGTVFHENESDPVNDKNEVENKSLGYFDSYNSVDLTFEKRISGNQMDKDDKFLFTLSLENLEKMQRIV</sequence>